<evidence type="ECO:0000259" key="13">
    <source>
        <dbReference type="PROSITE" id="PS50013"/>
    </source>
</evidence>
<reference evidence="18" key="1">
    <citation type="submission" date="2025-08" db="UniProtKB">
        <authorList>
            <consortium name="RefSeq"/>
        </authorList>
    </citation>
    <scope>IDENTIFICATION</scope>
    <source>
        <tissue evidence="18">Whole Larva</tissue>
    </source>
</reference>
<dbReference type="PROSITE" id="PS50280">
    <property type="entry name" value="SET"/>
    <property type="match status" value="1"/>
</dbReference>
<keyword evidence="8" id="KW-0862">Zinc</keyword>
<dbReference type="SUPFAM" id="SSF54160">
    <property type="entry name" value="Chromo domain-like"/>
    <property type="match status" value="1"/>
</dbReference>
<evidence type="ECO:0000313" key="18">
    <source>
        <dbReference type="RefSeq" id="XP_017771450.1"/>
    </source>
</evidence>
<proteinExistence type="predicted"/>
<evidence type="ECO:0000313" key="17">
    <source>
        <dbReference type="Proteomes" id="UP000695000"/>
    </source>
</evidence>
<dbReference type="CDD" id="cd10542">
    <property type="entry name" value="SET_SUV39H"/>
    <property type="match status" value="1"/>
</dbReference>
<dbReference type="Gene3D" id="2.170.270.10">
    <property type="entry name" value="SET domain"/>
    <property type="match status" value="1"/>
</dbReference>
<dbReference type="InterPro" id="IPR007728">
    <property type="entry name" value="Pre-SET_dom"/>
</dbReference>
<evidence type="ECO:0000256" key="12">
    <source>
        <dbReference type="SAM" id="MobiDB-lite"/>
    </source>
</evidence>
<evidence type="ECO:0000256" key="8">
    <source>
        <dbReference type="ARBA" id="ARBA00022833"/>
    </source>
</evidence>
<evidence type="ECO:0000259" key="14">
    <source>
        <dbReference type="PROSITE" id="PS50280"/>
    </source>
</evidence>
<evidence type="ECO:0000256" key="11">
    <source>
        <dbReference type="ARBA" id="ARBA00023328"/>
    </source>
</evidence>
<dbReference type="SMART" id="SM00468">
    <property type="entry name" value="PreSET"/>
    <property type="match status" value="1"/>
</dbReference>
<keyword evidence="7" id="KW-0479">Metal-binding</keyword>
<dbReference type="InterPro" id="IPR011381">
    <property type="entry name" value="H3-K9_MeTrfase_SUV39H1/2-like"/>
</dbReference>
<dbReference type="InterPro" id="IPR001214">
    <property type="entry name" value="SET_dom"/>
</dbReference>
<feature type="domain" description="Pre-SET" evidence="15">
    <location>
        <begin position="473"/>
        <end position="534"/>
    </location>
</feature>
<comment type="subcellular location">
    <subcellularLocation>
        <location evidence="2">Chromosome</location>
        <location evidence="2">Centromere</location>
    </subcellularLocation>
    <subcellularLocation>
        <location evidence="1">Nucleus</location>
    </subcellularLocation>
</comment>
<keyword evidence="11" id="KW-0137">Centromere</keyword>
<dbReference type="SMART" id="SM00317">
    <property type="entry name" value="SET"/>
    <property type="match status" value="1"/>
</dbReference>
<gene>
    <name evidence="18" type="primary">LOC108558904</name>
</gene>
<dbReference type="PROSITE" id="PS50867">
    <property type="entry name" value="PRE_SET"/>
    <property type="match status" value="1"/>
</dbReference>
<evidence type="ECO:0000259" key="15">
    <source>
        <dbReference type="PROSITE" id="PS50867"/>
    </source>
</evidence>
<dbReference type="Gene3D" id="2.40.50.40">
    <property type="match status" value="1"/>
</dbReference>
<dbReference type="PROSITE" id="PS50013">
    <property type="entry name" value="CHROMO_2"/>
    <property type="match status" value="1"/>
</dbReference>
<name>A0ABM1MA50_NICVS</name>
<dbReference type="PROSITE" id="PS50868">
    <property type="entry name" value="POST_SET"/>
    <property type="match status" value="1"/>
</dbReference>
<organism evidence="17 18">
    <name type="scientific">Nicrophorus vespilloides</name>
    <name type="common">Boreal carrion beetle</name>
    <dbReference type="NCBI Taxonomy" id="110193"/>
    <lineage>
        <taxon>Eukaryota</taxon>
        <taxon>Metazoa</taxon>
        <taxon>Ecdysozoa</taxon>
        <taxon>Arthropoda</taxon>
        <taxon>Hexapoda</taxon>
        <taxon>Insecta</taxon>
        <taxon>Pterygota</taxon>
        <taxon>Neoptera</taxon>
        <taxon>Endopterygota</taxon>
        <taxon>Coleoptera</taxon>
        <taxon>Polyphaga</taxon>
        <taxon>Staphyliniformia</taxon>
        <taxon>Silphidae</taxon>
        <taxon>Nicrophorinae</taxon>
        <taxon>Nicrophorus</taxon>
    </lineage>
</organism>
<dbReference type="InterPro" id="IPR050973">
    <property type="entry name" value="H3K9_Histone-Lys_N-MTase"/>
</dbReference>
<dbReference type="SMART" id="SM00298">
    <property type="entry name" value="CHROMO"/>
    <property type="match status" value="1"/>
</dbReference>
<protein>
    <submittedName>
        <fullName evidence="18">Histone-lysine N-methyltransferase SUV39H2-like isoform X1</fullName>
    </submittedName>
</protein>
<dbReference type="CDD" id="cd00024">
    <property type="entry name" value="CD_CSD"/>
    <property type="match status" value="1"/>
</dbReference>
<keyword evidence="5" id="KW-0808">Transferase</keyword>
<keyword evidence="3" id="KW-0158">Chromosome</keyword>
<dbReference type="InterPro" id="IPR027417">
    <property type="entry name" value="P-loop_NTPase"/>
</dbReference>
<evidence type="ECO:0000256" key="1">
    <source>
        <dbReference type="ARBA" id="ARBA00004123"/>
    </source>
</evidence>
<dbReference type="Pfam" id="PF00856">
    <property type="entry name" value="SET"/>
    <property type="match status" value="1"/>
</dbReference>
<dbReference type="PIRSF" id="PIRSF009343">
    <property type="entry name" value="SUV39_SET"/>
    <property type="match status" value="1"/>
</dbReference>
<dbReference type="SUPFAM" id="SSF52540">
    <property type="entry name" value="P-loop containing nucleoside triphosphate hydrolases"/>
    <property type="match status" value="1"/>
</dbReference>
<keyword evidence="17" id="KW-1185">Reference proteome</keyword>
<evidence type="ECO:0000256" key="3">
    <source>
        <dbReference type="ARBA" id="ARBA00022454"/>
    </source>
</evidence>
<evidence type="ECO:0000256" key="10">
    <source>
        <dbReference type="ARBA" id="ARBA00023242"/>
    </source>
</evidence>
<dbReference type="InterPro" id="IPR003616">
    <property type="entry name" value="Post-SET_dom"/>
</dbReference>
<dbReference type="Gene3D" id="3.40.50.300">
    <property type="entry name" value="P-loop containing nucleotide triphosphate hydrolases"/>
    <property type="match status" value="1"/>
</dbReference>
<feature type="domain" description="SET" evidence="14">
    <location>
        <begin position="537"/>
        <end position="662"/>
    </location>
</feature>
<feature type="domain" description="Chromo" evidence="13">
    <location>
        <begin position="284"/>
        <end position="331"/>
    </location>
</feature>
<dbReference type="Proteomes" id="UP000695000">
    <property type="component" value="Unplaced"/>
</dbReference>
<evidence type="ECO:0000256" key="7">
    <source>
        <dbReference type="ARBA" id="ARBA00022723"/>
    </source>
</evidence>
<evidence type="ECO:0000256" key="9">
    <source>
        <dbReference type="ARBA" id="ARBA00022853"/>
    </source>
</evidence>
<keyword evidence="9" id="KW-0156">Chromatin regulator</keyword>
<evidence type="ECO:0000256" key="2">
    <source>
        <dbReference type="ARBA" id="ARBA00004584"/>
    </source>
</evidence>
<dbReference type="PANTHER" id="PTHR46223">
    <property type="entry name" value="HISTONE-LYSINE N-METHYLTRANSFERASE SUV39H"/>
    <property type="match status" value="1"/>
</dbReference>
<keyword evidence="10" id="KW-0539">Nucleus</keyword>
<dbReference type="Pfam" id="PF05033">
    <property type="entry name" value="Pre-SET"/>
    <property type="match status" value="1"/>
</dbReference>
<feature type="compositionally biased region" description="Basic residues" evidence="12">
    <location>
        <begin position="93"/>
        <end position="110"/>
    </location>
</feature>
<dbReference type="InterPro" id="IPR046341">
    <property type="entry name" value="SET_dom_sf"/>
</dbReference>
<feature type="domain" description="Post-SET" evidence="16">
    <location>
        <begin position="685"/>
        <end position="701"/>
    </location>
</feature>
<feature type="region of interest" description="Disordered" evidence="12">
    <location>
        <begin position="86"/>
        <end position="110"/>
    </location>
</feature>
<evidence type="ECO:0000259" key="16">
    <source>
        <dbReference type="PROSITE" id="PS50868"/>
    </source>
</evidence>
<evidence type="ECO:0000256" key="6">
    <source>
        <dbReference type="ARBA" id="ARBA00022691"/>
    </source>
</evidence>
<evidence type="ECO:0000256" key="4">
    <source>
        <dbReference type="ARBA" id="ARBA00022603"/>
    </source>
</evidence>
<dbReference type="RefSeq" id="XP_017771450.1">
    <property type="nucleotide sequence ID" value="XM_017915961.1"/>
</dbReference>
<dbReference type="InterPro" id="IPR000953">
    <property type="entry name" value="Chromo/chromo_shadow_dom"/>
</dbReference>
<evidence type="ECO:0000256" key="5">
    <source>
        <dbReference type="ARBA" id="ARBA00022679"/>
    </source>
</evidence>
<dbReference type="SUPFAM" id="SSF82199">
    <property type="entry name" value="SET domain"/>
    <property type="match status" value="1"/>
</dbReference>
<dbReference type="Pfam" id="PF00385">
    <property type="entry name" value="Chromo"/>
    <property type="match status" value="1"/>
</dbReference>
<dbReference type="GeneID" id="108558904"/>
<keyword evidence="6" id="KW-0949">S-adenosyl-L-methionine</keyword>
<dbReference type="InterPro" id="IPR023780">
    <property type="entry name" value="Chromo_domain"/>
</dbReference>
<dbReference type="InterPro" id="IPR016197">
    <property type="entry name" value="Chromo-like_dom_sf"/>
</dbReference>
<sequence length="701" mass="80729">MASEGSGVTTGQPNLHKQDLSKLDVTKLTALSPEVISRQATINIGTIGHVAHGKSTVVKAISGVQTVRFKNELERNITIKLEKKNDVNGRNKPPAKRRKPIKYRTKGTSKKRLEQRRLLNRMLMSKRLKRWLDTSSEKENSKEDENNILHDSNKMCDLSIDSKMVCEIPYIRDERFLEVEKELMETNHQDSMEDVEEVDQSALKPTEIVARKELRVVLHRDIEFMINPYNTRGMKRRKKRLIFREIKEYYGKAICLLIKLVHPNVEDSCSSDNIVVSADHEVEYEVESIIGVKITHCSVYFLVKWKSFPVSDSTWEPFQNVTKCKQMIEEFIDDVFDSYILEKLRIYLHLNKCMDNEELLRHLNNKILGWDTIKDLYAIQRELLMLYGNLPRQSTKPYLKLKTMYLTYVYRQRRSQQLAYIEQWQNEINTKNGKNANIVVENNVDLDYPPVNFQYVNEYVASKGLVISYEPDYGCDCTGGCSYRLSKCCGVKDSKKFAYTMSKRVNVPQGFAIYECNKKCSCDSTCQNRVVQNGSEIPLAIFKTRNGCGWGVKTLANIKAGTFVCTYVGEVISAKEAERRDQIYGAVGITYLFDLDFHSSDNVYTVDAAVKGNVSHFINHSCDPNIGVWAVWINCTNPNLPLLAMFALRNIAKDEELTFDYMCNNRDSQSPAKSKSTSRTPEKINKFVCRCNSQKCRKYLF</sequence>
<keyword evidence="4" id="KW-0489">Methyltransferase</keyword>
<dbReference type="PANTHER" id="PTHR46223:SF4">
    <property type="entry name" value="HISTONE-LYSINE N-METHYLTRANSFERASE-RELATED"/>
    <property type="match status" value="1"/>
</dbReference>
<accession>A0ABM1MA50</accession>